<dbReference type="AlphaFoldDB" id="A0A5J4ZB93"/>
<dbReference type="InterPro" id="IPR002885">
    <property type="entry name" value="PPR_rpt"/>
</dbReference>
<gene>
    <name evidence="4" type="ORF">FVE85_7512</name>
</gene>
<dbReference type="OrthoDB" id="185373at2759"/>
<dbReference type="Proteomes" id="UP000324585">
    <property type="component" value="Unassembled WGS sequence"/>
</dbReference>
<dbReference type="Pfam" id="PF13812">
    <property type="entry name" value="PPR_3"/>
    <property type="match status" value="1"/>
</dbReference>
<dbReference type="EMBL" id="VRMN01000001">
    <property type="protein sequence ID" value="KAA8499927.1"/>
    <property type="molecule type" value="Genomic_DNA"/>
</dbReference>
<feature type="compositionally biased region" description="Basic residues" evidence="3">
    <location>
        <begin position="166"/>
        <end position="192"/>
    </location>
</feature>
<organism evidence="4 5">
    <name type="scientific">Porphyridium purpureum</name>
    <name type="common">Red alga</name>
    <name type="synonym">Porphyridium cruentum</name>
    <dbReference type="NCBI Taxonomy" id="35688"/>
    <lineage>
        <taxon>Eukaryota</taxon>
        <taxon>Rhodophyta</taxon>
        <taxon>Bangiophyceae</taxon>
        <taxon>Porphyridiales</taxon>
        <taxon>Porphyridiaceae</taxon>
        <taxon>Porphyridium</taxon>
    </lineage>
</organism>
<feature type="repeat" description="PPR" evidence="2">
    <location>
        <begin position="709"/>
        <end position="743"/>
    </location>
</feature>
<name>A0A5J4ZB93_PORPP</name>
<protein>
    <submittedName>
        <fullName evidence="4">Pentatricopeptide repeat-containing protein</fullName>
    </submittedName>
</protein>
<evidence type="ECO:0000256" key="2">
    <source>
        <dbReference type="PROSITE-ProRule" id="PRU00708"/>
    </source>
</evidence>
<dbReference type="PROSITE" id="PS51375">
    <property type="entry name" value="PPR"/>
    <property type="match status" value="2"/>
</dbReference>
<evidence type="ECO:0000256" key="1">
    <source>
        <dbReference type="ARBA" id="ARBA00022737"/>
    </source>
</evidence>
<comment type="caution">
    <text evidence="4">The sequence shown here is derived from an EMBL/GenBank/DDBJ whole genome shotgun (WGS) entry which is preliminary data.</text>
</comment>
<accession>A0A5J4ZB93</accession>
<keyword evidence="1" id="KW-0677">Repeat</keyword>
<sequence>MTRNNFNTVRPPAAINCPSGESLIAESAEPTWMLASMLLFILPALHARRRYSNAGSNPSPRAPGSVARARAQSRRAVPCACLRQEVLQFGIGSAAARRGKANELASVQGEPNAAPSQGENTKRSQLAPRSSRRSPRGSAQDPRKHAVPAGDGGPENGPKDNETREQKKKKERRKARAAVKQHGVLRKSGSRKRAQETTEPTPKTRRKQSDIASGAKSKREPRRTMTGKQVEAQLEKLVKEHGNAKAVKRGVDMRNAAMNMFVALLRECLKTRLYSSALRVYRAALKALGLEKGNVDDAELVAGGIRAAFQVQEVDLALDIWSGARHFGIRFDEETESVLMGNLARVAPLCALEILNRNDQVYPSRESLRLNARHALITSLLNEQENRAERTADALEVLNDCFERRMETKFTCAQYLRVLFRSEPRPALGYTACLDELQRRGWNFSRAVAAAMLDETLQQQDIVTAKQVLNQMRACELSMCSQCLEAVVAFYCTTQQLDAALELIQLMPQTYGVQPSASMVLQVCSASARTGLRTLDAFGVLELVQTQENDAMDERSLYLARALLECRLGEFVPDSALEQLAAAENAGYGVTTAMYERVLAVFECMALEERASRSKVDEKNGPGALVGGSALISSTTTRPRNTFQGVATRILEHQESIQGERRSFESALRLSSSSGAVRESVAILNSWWDVSSSSSGSGKRARKHQRSPTARAYAAVIRSCADARLMEIGVEYYVQMTQRGVVPDCEVYEALIGGFGLTLDLESAQRVWKEMGDRGVQPRRETWEAMIDAMLLHPRGMRLACTYIEQMNKMGGYSLTDRYFQALIRDAADLEKIVSVFSSMRSQCQEISEQTLLTVLAACRASDDMPSIEQALQLMNQSGLALNRSVMEYLRDFRGTAPGSKQTRKKNVQLPELAQPGRVNSDTADAEYKEFNRLLDGGF</sequence>
<proteinExistence type="predicted"/>
<dbReference type="InterPro" id="IPR011990">
    <property type="entry name" value="TPR-like_helical_dom_sf"/>
</dbReference>
<evidence type="ECO:0000313" key="5">
    <source>
        <dbReference type="Proteomes" id="UP000324585"/>
    </source>
</evidence>
<dbReference type="PANTHER" id="PTHR47936">
    <property type="entry name" value="PPR_LONG DOMAIN-CONTAINING PROTEIN"/>
    <property type="match status" value="1"/>
</dbReference>
<evidence type="ECO:0000313" key="4">
    <source>
        <dbReference type="EMBL" id="KAA8499927.1"/>
    </source>
</evidence>
<dbReference type="PANTHER" id="PTHR47936:SF1">
    <property type="entry name" value="PENTATRICOPEPTIDE REPEAT-CONTAINING PROTEIN GUN1, CHLOROPLASTIC"/>
    <property type="match status" value="1"/>
</dbReference>
<dbReference type="Gene3D" id="1.25.40.10">
    <property type="entry name" value="Tetratricopeptide repeat domain"/>
    <property type="match status" value="3"/>
</dbReference>
<reference evidence="5" key="1">
    <citation type="journal article" date="2019" name="Nat. Commun.">
        <title>Expansion of phycobilisome linker gene families in mesophilic red algae.</title>
        <authorList>
            <person name="Lee J."/>
            <person name="Kim D."/>
            <person name="Bhattacharya D."/>
            <person name="Yoon H.S."/>
        </authorList>
    </citation>
    <scope>NUCLEOTIDE SEQUENCE [LARGE SCALE GENOMIC DNA]</scope>
    <source>
        <strain evidence="5">CCMP 1328</strain>
    </source>
</reference>
<keyword evidence="5" id="KW-1185">Reference proteome</keyword>
<evidence type="ECO:0000256" key="3">
    <source>
        <dbReference type="SAM" id="MobiDB-lite"/>
    </source>
</evidence>
<feature type="repeat" description="PPR" evidence="2">
    <location>
        <begin position="744"/>
        <end position="778"/>
    </location>
</feature>
<dbReference type="NCBIfam" id="TIGR00756">
    <property type="entry name" value="PPR"/>
    <property type="match status" value="1"/>
</dbReference>
<feature type="region of interest" description="Disordered" evidence="3">
    <location>
        <begin position="102"/>
        <end position="228"/>
    </location>
</feature>